<dbReference type="Proteomes" id="UP000218327">
    <property type="component" value="Unassembled WGS sequence"/>
</dbReference>
<evidence type="ECO:0000313" key="2">
    <source>
        <dbReference type="Proteomes" id="UP000218327"/>
    </source>
</evidence>
<protein>
    <submittedName>
        <fullName evidence="1">Uncharacterized protein</fullName>
    </submittedName>
</protein>
<accession>A0A2A5B7H2</accession>
<comment type="caution">
    <text evidence="1">The sequence shown here is derived from an EMBL/GenBank/DDBJ whole genome shotgun (WGS) entry which is preliminary data.</text>
</comment>
<evidence type="ECO:0000313" key="1">
    <source>
        <dbReference type="EMBL" id="PCJ27271.1"/>
    </source>
</evidence>
<proteinExistence type="predicted"/>
<organism evidence="1 2">
    <name type="scientific">SAR86 cluster bacterium</name>
    <dbReference type="NCBI Taxonomy" id="2030880"/>
    <lineage>
        <taxon>Bacteria</taxon>
        <taxon>Pseudomonadati</taxon>
        <taxon>Pseudomonadota</taxon>
        <taxon>Gammaproteobacteria</taxon>
        <taxon>SAR86 cluster</taxon>
    </lineage>
</organism>
<sequence length="1986" mass="209336">MSITKRIPSSITIALGGMLLIPTAALAQLSSTIEIIPNPLATPTAAEVVTIGVPFASCALTDLSMFTLKDEANGEVAIFIKETLGWPSRAPCAVASTRAAKVQFVFDATAGAKTYTWELTPRTTAMDIPEIPAPNEIGTALFVPSNTNIAAPPIAGGLTFTTPRAPIDKTGYNEPRVFGINNAAYVVKSGIIPPTASITGSTYDTGYFPNMWEWHSQEFDYDNSRAAHWLFDRVSTNYIQAARRGTDGASIEDQIKYYREAYLSHEFYIDKIDDTGTDYALGTTPADYCLGGFNYDKEADHFTGGGKGCDSKYIYAQPLKLHLALTGDDSFEPAMSNAKISSRDDLFFNMADVLFTGSQRSVGFQFGKVPATGFAVPFEFADKYTERKSGLGLQTVLNVCELTLDGTVCGWADTIIENMYEHKTNNPDALGDLGYLGHSWFGHETPSPWIGEISADVTNSTTIVVDKTIGDVAKLVVGNEINVGNSVNSGNWRFVMSISSNATNDLTEVWTIGLSAPVTVTAGSRVLARRKDLNNSIPPVGTDNSINTDLDGDRAFSPWMQSNIADGVWQYYNWVKDDPADVPIATSVNGMKTRKEMAQELLLGFGEAIAKYSVDGRRLNPTTKIAIEVAFGVQIHTTAAYTPIGCGLTTSPMVRYGSGIIMDDSNPKLTDDFITYVSPNSTAADQHIPENLFQLSLGIFFETDPAKKAAMEALANDMLDFYDRFSCTSGNKNLGGGATYPRRAFNWQNKPDPFGTYQMVKDFSVTYDTDTFLESVSNNGSITTTINLTLGGDTFVAGPFAEGNHYDISASLPPGLTAVVTRTGSNTATFTLTNTANDHEFADSIVNLGLTFNDSAFTQGSAIRVTNSAKADFAIVYTQPTLTYDVAVINESQANDGSVSETFTITLSDDTFIDDGDFGDGDEYNISNVPPGLTAEVTRNSPTQVTVSFTGTATSPHNTDVTNLTLVFTDEAFVIFDASGVLNFNLNNLQVLFVDPSISYDTETFVETNANTGVVSTVLTLTLSEDIFASAPFSNGNQYNISNTPAGLAVVVTRVNDTTATVALTGAASPHVADISNFTLNFDDSAFTTFTAAAVTGSSKNDLAVDFKNPNISYDASTLLESNASDGTIVTTLNLTLTEETFTAGPFNAGDEYNINNVPSGLSAVVTRTNSTTVTLTLSGTASAHSNADDVSDFSLVFTDAAFTTFPAAAIPDSSRLDLLVDFSSPSISYNNLVFVETNANDGMTTTTLNITLNEDTFTAGPFNDGDEYNVSGVPAGLTAVVTRTSNTTATFELTGMAGAHANAQDIANIQLMFTDAAFGNGNAAGVQDSDKTDIAIDFVEPTMEYDLDTFVENNSNNGSFSTVLNLNLLAEGFVISGGVMTEGGAGHYTASNVPAGLTLVVTGTSATTATAVLNGNAGSHGNSDDVSDLTIVFLDAAFTGNDASAVLDSSKTDLNIDFIDAMLSYSAGTFSEAVSNNGSIGNTFTLTLTAETFVVSGGIMTEGGAGHFTVTNVPSGLTVEITGTSTTTATVVLSGNASSHASSNDISNLTITFLDAAFGNGDAAAVQNATKANIVVDFDNAPAPPPSGGSGPQEDLVVPDGGVVQNDGEIVNLVNAGTVIGGTLSGEIDNSQGTIIDVTIAADSIVSGGLIEGDLSGSGTIENALLDVSSVSEDIVIGKGTKVTSDTVSNVPGLVLTNAIRNDDGTLNVDAPLLVDNGNELSVSDISKSAVDSLFQNSTTDATVESNGIVEFSNSELVDVVIPVKPLSVVSSNLSDGVSFNRNGELEIVSNGLLVTYAAASADQEAFKAGIESIGANANLFDNGLVIVEFSGNSLSLRFKIQADTVADNNSGATLIALNGEAEASFQSIDDDSNPNGFRILITYPDGTTQDLLPELHNKTSFAIRLENAELDYEVSAISGIITILENQTVVGKFMPSYTLEKTTSPVVSGSAVQIETAGDLNSDGINDYYFITEEWTQALFGLPL</sequence>
<name>A0A2A5B7H2_9GAMM</name>
<gene>
    <name evidence="1" type="ORF">COA96_03550</name>
</gene>
<reference evidence="2" key="1">
    <citation type="submission" date="2017-08" db="EMBL/GenBank/DDBJ databases">
        <title>A dynamic microbial community with high functional redundancy inhabits the cold, oxic subseafloor aquifer.</title>
        <authorList>
            <person name="Tully B.J."/>
            <person name="Wheat C.G."/>
            <person name="Glazer B.T."/>
            <person name="Huber J.A."/>
        </authorList>
    </citation>
    <scope>NUCLEOTIDE SEQUENCE [LARGE SCALE GENOMIC DNA]</scope>
</reference>
<dbReference type="EMBL" id="NVVJ01000007">
    <property type="protein sequence ID" value="PCJ27271.1"/>
    <property type="molecule type" value="Genomic_DNA"/>
</dbReference>